<name>A0A090N6R1_AFIFE</name>
<gene>
    <name evidence="8" type="primary">chrA1_1</name>
    <name evidence="8" type="ORF">BN961_00681</name>
</gene>
<organism evidence="8 9">
    <name type="scientific">Afipia felis</name>
    <name type="common">Cat scratch disease bacillus</name>
    <dbReference type="NCBI Taxonomy" id="1035"/>
    <lineage>
        <taxon>Bacteria</taxon>
        <taxon>Pseudomonadati</taxon>
        <taxon>Pseudomonadota</taxon>
        <taxon>Alphaproteobacteria</taxon>
        <taxon>Hyphomicrobiales</taxon>
        <taxon>Nitrobacteraceae</taxon>
        <taxon>Afipia</taxon>
    </lineage>
</organism>
<evidence type="ECO:0000256" key="1">
    <source>
        <dbReference type="ARBA" id="ARBA00004651"/>
    </source>
</evidence>
<keyword evidence="3" id="KW-1003">Cell membrane</keyword>
<keyword evidence="4 7" id="KW-0812">Transmembrane</keyword>
<dbReference type="EMBL" id="CCAZ020000001">
    <property type="protein sequence ID" value="CEG07293.1"/>
    <property type="molecule type" value="Genomic_DNA"/>
</dbReference>
<proteinExistence type="inferred from homology"/>
<evidence type="ECO:0000256" key="4">
    <source>
        <dbReference type="ARBA" id="ARBA00022692"/>
    </source>
</evidence>
<dbReference type="STRING" id="1035.BN961_00681"/>
<keyword evidence="6 7" id="KW-0472">Membrane</keyword>
<dbReference type="InterPro" id="IPR052518">
    <property type="entry name" value="CHR_Transporter"/>
</dbReference>
<dbReference type="OrthoDB" id="8969999at2"/>
<evidence type="ECO:0000313" key="8">
    <source>
        <dbReference type="EMBL" id="CEG07293.1"/>
    </source>
</evidence>
<evidence type="ECO:0000256" key="7">
    <source>
        <dbReference type="SAM" id="Phobius"/>
    </source>
</evidence>
<sequence>MDQPTPPSDTAARDLASEPPGLLELFFAFSKMSLAGFGGVLVWARRAIVEQHRWMTPDEFNEAFALCHLLPGANIVNLSIVFGGRFRGAAGSIAAFLGLLLPPTLIVTTLGILYSHFGDLPGLQRTLTGIACAAVGLFLAVIIRMMGPLLTRKNPVEIGLMIAVFAAVGLGRLPLAVVLLIALPLSIIVTYFWRRRATA</sequence>
<dbReference type="PANTHER" id="PTHR43663">
    <property type="entry name" value="CHROMATE TRANSPORT PROTEIN-RELATED"/>
    <property type="match status" value="1"/>
</dbReference>
<keyword evidence="5 7" id="KW-1133">Transmembrane helix</keyword>
<dbReference type="PANTHER" id="PTHR43663:SF1">
    <property type="entry name" value="CHROMATE TRANSPORTER"/>
    <property type="match status" value="1"/>
</dbReference>
<dbReference type="Pfam" id="PF02417">
    <property type="entry name" value="Chromate_transp"/>
    <property type="match status" value="1"/>
</dbReference>
<dbReference type="InterPro" id="IPR003370">
    <property type="entry name" value="Chromate_transpt"/>
</dbReference>
<dbReference type="AlphaFoldDB" id="A0A090N6R1"/>
<evidence type="ECO:0000256" key="6">
    <source>
        <dbReference type="ARBA" id="ARBA00023136"/>
    </source>
</evidence>
<keyword evidence="9" id="KW-1185">Reference proteome</keyword>
<dbReference type="RefSeq" id="WP_009337091.1">
    <property type="nucleotide sequence ID" value="NZ_CCAZ020000001.1"/>
</dbReference>
<accession>A0A090N6R1</accession>
<reference evidence="8 9" key="1">
    <citation type="journal article" date="2014" name="Genome Announc.">
        <title>Genome Sequence of Afipia felis Strain 76713, Isolated in Hospital Water Using an Amoeba Co-Culture Procedure.</title>
        <authorList>
            <person name="Benamar S."/>
            <person name="La Scola B."/>
            <person name="Croce O."/>
        </authorList>
    </citation>
    <scope>NUCLEOTIDE SEQUENCE [LARGE SCALE GENOMIC DNA]</scope>
    <source>
        <strain evidence="8 9">76713</strain>
    </source>
</reference>
<feature type="transmembrane region" description="Helical" evidence="7">
    <location>
        <begin position="126"/>
        <end position="146"/>
    </location>
</feature>
<dbReference type="GO" id="GO:0015109">
    <property type="term" value="F:chromate transmembrane transporter activity"/>
    <property type="evidence" value="ECO:0007669"/>
    <property type="project" value="InterPro"/>
</dbReference>
<feature type="transmembrane region" description="Helical" evidence="7">
    <location>
        <begin position="89"/>
        <end position="114"/>
    </location>
</feature>
<evidence type="ECO:0000256" key="3">
    <source>
        <dbReference type="ARBA" id="ARBA00022475"/>
    </source>
</evidence>
<comment type="caution">
    <text evidence="8">The sequence shown here is derived from an EMBL/GenBank/DDBJ whole genome shotgun (WGS) entry which is preliminary data.</text>
</comment>
<feature type="transmembrane region" description="Helical" evidence="7">
    <location>
        <begin position="158"/>
        <end position="191"/>
    </location>
</feature>
<feature type="transmembrane region" description="Helical" evidence="7">
    <location>
        <begin position="63"/>
        <end position="83"/>
    </location>
</feature>
<dbReference type="GO" id="GO:0005886">
    <property type="term" value="C:plasma membrane"/>
    <property type="evidence" value="ECO:0007669"/>
    <property type="project" value="UniProtKB-SubCell"/>
</dbReference>
<comment type="similarity">
    <text evidence="2">Belongs to the chromate ion transporter (CHR) (TC 2.A.51) family.</text>
</comment>
<protein>
    <submittedName>
        <fullName evidence="8">Chromate transport protein</fullName>
    </submittedName>
</protein>
<evidence type="ECO:0000313" key="9">
    <source>
        <dbReference type="Proteomes" id="UP000035762"/>
    </source>
</evidence>
<evidence type="ECO:0000256" key="2">
    <source>
        <dbReference type="ARBA" id="ARBA00005262"/>
    </source>
</evidence>
<feature type="transmembrane region" description="Helical" evidence="7">
    <location>
        <begin position="25"/>
        <end position="43"/>
    </location>
</feature>
<dbReference type="Proteomes" id="UP000035762">
    <property type="component" value="Unassembled WGS sequence"/>
</dbReference>
<comment type="subcellular location">
    <subcellularLocation>
        <location evidence="1">Cell membrane</location>
        <topology evidence="1">Multi-pass membrane protein</topology>
    </subcellularLocation>
</comment>
<evidence type="ECO:0000256" key="5">
    <source>
        <dbReference type="ARBA" id="ARBA00022989"/>
    </source>
</evidence>